<dbReference type="Pfam" id="PF16477">
    <property type="entry name" value="DUF5054"/>
    <property type="match status" value="1"/>
</dbReference>
<geneLocation type="plasmid" evidence="1 2">
    <name>pA</name>
</geneLocation>
<dbReference type="InterPro" id="IPR032482">
    <property type="entry name" value="DUF5054"/>
</dbReference>
<gene>
    <name evidence="1" type="ORF">NE863_25720</name>
</gene>
<dbReference type="EMBL" id="CP098808">
    <property type="protein sequence ID" value="USJ25865.1"/>
    <property type="molecule type" value="Genomic_DNA"/>
</dbReference>
<dbReference type="Gene3D" id="3.20.110.10">
    <property type="entry name" value="Glycoside hydrolase 38, N terminal domain"/>
    <property type="match status" value="1"/>
</dbReference>
<organism evidence="1 2">
    <name type="scientific">Ensifer adhaerens</name>
    <name type="common">Sinorhizobium morelense</name>
    <dbReference type="NCBI Taxonomy" id="106592"/>
    <lineage>
        <taxon>Bacteria</taxon>
        <taxon>Pseudomonadati</taxon>
        <taxon>Pseudomonadota</taxon>
        <taxon>Alphaproteobacteria</taxon>
        <taxon>Hyphomicrobiales</taxon>
        <taxon>Rhizobiaceae</taxon>
        <taxon>Sinorhizobium/Ensifer group</taxon>
        <taxon>Ensifer</taxon>
    </lineage>
</organism>
<accession>A0A9Q8YCY1</accession>
<dbReference type="RefSeq" id="WP_252160703.1">
    <property type="nucleotide sequence ID" value="NZ_CP098808.1"/>
</dbReference>
<dbReference type="Proteomes" id="UP001055460">
    <property type="component" value="Plasmid pA"/>
</dbReference>
<reference evidence="1" key="1">
    <citation type="submission" date="2022-06" db="EMBL/GenBank/DDBJ databases">
        <title>Physiological and biochemical characterization and genomic elucidation of a strain of the genus Ensifer adhaerens M8 that combines arsenic oxidation and chromium reduction.</title>
        <authorList>
            <person name="Li X."/>
            <person name="Yu c."/>
        </authorList>
    </citation>
    <scope>NUCLEOTIDE SEQUENCE</scope>
    <source>
        <strain evidence="1">M8</strain>
        <plasmid evidence="1">pA</plasmid>
    </source>
</reference>
<dbReference type="GO" id="GO:0005975">
    <property type="term" value="P:carbohydrate metabolic process"/>
    <property type="evidence" value="ECO:0007669"/>
    <property type="project" value="InterPro"/>
</dbReference>
<protein>
    <submittedName>
        <fullName evidence="1">DUF5054 domain-containing protein</fullName>
    </submittedName>
</protein>
<name>A0A9Q8YCY1_ENSAD</name>
<keyword evidence="1" id="KW-0614">Plasmid</keyword>
<dbReference type="InterPro" id="IPR011330">
    <property type="entry name" value="Glyco_hydro/deAcase_b/a-brl"/>
</dbReference>
<evidence type="ECO:0000313" key="1">
    <source>
        <dbReference type="EMBL" id="USJ25865.1"/>
    </source>
</evidence>
<proteinExistence type="predicted"/>
<dbReference type="CDD" id="cd10791">
    <property type="entry name" value="GH38N_AMII_like_1"/>
    <property type="match status" value="1"/>
</dbReference>
<dbReference type="AlphaFoldDB" id="A0A9Q8YCY1"/>
<sequence length="644" mass="71889">MTEKRIHVVFKTHLDIGFTDHAEKIRKQYHERFIPQAIETGAHFYNENPHEPLFVWTTGAWLIWDHLNSRSKEEVARLEQAIERGLIRWHALPFTTHTELMSPDLFKAGLSYAQELDHRFGLKTIAAKMTDVPGHTLGMVPLLAEAGVRFLHIGVNSASPPPEIPDIFRWRAAGGEEIVVMYQRSYGETYFPEGLSDGLSFAHTSDNIGPQSVSQTAEAYREILKHEPGAAVRAATLEDYGKLIWEARERFPVVEKELGDSWIHGSGTDPEKIARYLALQRLYDQFAGERMTTNRQAFGRKLALVAEHTCGVDIKSFLRDEKAWARPAFEAARKTDPRFHYTEASWAEQRAYLDQAVAELDGEDAVRAEAALAEIAVPSRPEATEAATRLDVGGWIIELDPVTGDVSALTAPDGRTVRGANGSLIAYRYESYDAGDVRRHMDTYLTHWMDWAVLDHDKPGLAKVAEARSQAYAPKRCGTTATSVLAVMPAEAVEQLGAPAEIAIEFSAGKDGLDVRLSLYGKNANRMPEASFLSFTPEGRSAWDVCKMGHWHATDNFARAGGAQLQAVTAVRGRSEPGVELMVENLDTPLVAPQSWPFMAFCKDLPDYSAGVRFNIHNNKWGTNFPMWWGGDFTTRFKLSFSGR</sequence>
<evidence type="ECO:0000313" key="2">
    <source>
        <dbReference type="Proteomes" id="UP001055460"/>
    </source>
</evidence>
<dbReference type="InterPro" id="IPR027291">
    <property type="entry name" value="Glyco_hydro_38_N_sf"/>
</dbReference>
<dbReference type="SUPFAM" id="SSF88713">
    <property type="entry name" value="Glycoside hydrolase/deacetylase"/>
    <property type="match status" value="1"/>
</dbReference>